<feature type="transmembrane region" description="Helical" evidence="2">
    <location>
        <begin position="511"/>
        <end position="530"/>
    </location>
</feature>
<feature type="compositionally biased region" description="Polar residues" evidence="1">
    <location>
        <begin position="353"/>
        <end position="363"/>
    </location>
</feature>
<feature type="transmembrane region" description="Helical" evidence="2">
    <location>
        <begin position="680"/>
        <end position="698"/>
    </location>
</feature>
<keyword evidence="2" id="KW-0472">Membrane</keyword>
<feature type="region of interest" description="Disordered" evidence="1">
    <location>
        <begin position="328"/>
        <end position="386"/>
    </location>
</feature>
<sequence>MHTTPPDSCPACGWSVPARGTACVRCGLPVDGPITAELRYIGAALAAVDAERHRLLSRRAHLLAHALPVRPVPIPPTPARPTAVPGPGGTRETGTVEARDVLLWLGGTLLAVAAVAFTVISWGHLGIAGRSAVLAVLTLTATGVPALLLRRALGATAEVVACLGLVLLLLDSYAVRRTLLPGPGATAYEAGTAAVTAVVWAAYAVVLRPRAERRGLRLPPHLALVLAQLPLPLWSFTAHSGDATAAALLATALLDAVVLLAGDRAGMSRLLPTAVVAGAVTGLLGLLVAAELSLRATGPGAALRAAALLLGAAACALAVAYRLPAPPEPAGEAASKSSEDAASKSSGDALPKTTGTASATVPKSSGIEGDARSSGSAEDAVPGSTGGRGAGPAVSWAFVLGVAAGVAAVVGTGGVVRVFTVGEWAVPGYAACAALLLAATAALRRAGARHRVVAGTAAGLAAASVLATLWALVPLTVALLGPLGWAGSVWTGAPAGARAATVPGVTWSGPAAAVLTAAVVAVTLAAAGWWQRAWAARAFGGAVGLGVLVVAGLPAAFDLPYPVAVWTRTALAVLLLAGAVLRPRRAEVARAALVGAIGVAVTAVGWALAEPAATVAVLALLTLAFAAAAVKLAGAAVPGGDAWRRAVAASSAVAGSVAVAAAAGLAWAAAAAAGWPAHDAAFGVLAVAALAQGAAYLLPAPPVEYAGGGTALLAIALAFGDTGVLAAVLALAGVLAAAVALRADRRPAAGYLAVALLTLACWVRLGAWNVTAPEAYTLPVTLAALTVGGLRRRRDAAVSSWEAYGPGLAVTLLPSLAAAWGDAHGVRPLLLGAAALAVTLLGARRRLQAPLLLGGAVLALDALHELAPYVVQVVGALPRWLPLALAGAVLLAVGTTYDKRLRDARRLRDALRRLG</sequence>
<feature type="transmembrane region" description="Helical" evidence="2">
    <location>
        <begin position="850"/>
        <end position="871"/>
    </location>
</feature>
<feature type="transmembrane region" description="Helical" evidence="2">
    <location>
        <begin position="269"/>
        <end position="289"/>
    </location>
</feature>
<feature type="transmembrane region" description="Helical" evidence="2">
    <location>
        <begin position="301"/>
        <end position="321"/>
    </location>
</feature>
<gene>
    <name evidence="3" type="ORF">POF50_005405</name>
</gene>
<comment type="caution">
    <text evidence="3">The sequence shown here is derived from an EMBL/GenBank/DDBJ whole genome shotgun (WGS) entry which is preliminary data.</text>
</comment>
<dbReference type="RefSeq" id="WP_271317481.1">
    <property type="nucleotide sequence ID" value="NZ_JABXJJ020000005.1"/>
</dbReference>
<organism evidence="3">
    <name type="scientific">Streptantibioticus silvisoli</name>
    <dbReference type="NCBI Taxonomy" id="2705255"/>
    <lineage>
        <taxon>Bacteria</taxon>
        <taxon>Bacillati</taxon>
        <taxon>Actinomycetota</taxon>
        <taxon>Actinomycetes</taxon>
        <taxon>Kitasatosporales</taxon>
        <taxon>Streptomycetaceae</taxon>
        <taxon>Streptantibioticus</taxon>
    </lineage>
</organism>
<feature type="transmembrane region" description="Helical" evidence="2">
    <location>
        <begin position="646"/>
        <end position="668"/>
    </location>
</feature>
<feature type="transmembrane region" description="Helical" evidence="2">
    <location>
        <begin position="877"/>
        <end position="897"/>
    </location>
</feature>
<dbReference type="NCBIfam" id="NF047321">
    <property type="entry name" value="SCO7613_CTERM"/>
    <property type="match status" value="1"/>
</dbReference>
<feature type="transmembrane region" description="Helical" evidence="2">
    <location>
        <begin position="396"/>
        <end position="418"/>
    </location>
</feature>
<feature type="transmembrane region" description="Helical" evidence="2">
    <location>
        <begin position="424"/>
        <end position="443"/>
    </location>
</feature>
<feature type="transmembrane region" description="Helical" evidence="2">
    <location>
        <begin position="826"/>
        <end position="843"/>
    </location>
</feature>
<feature type="transmembrane region" description="Helical" evidence="2">
    <location>
        <begin position="187"/>
        <end position="206"/>
    </location>
</feature>
<feature type="transmembrane region" description="Helical" evidence="2">
    <location>
        <begin position="101"/>
        <end position="125"/>
    </location>
</feature>
<feature type="transmembrane region" description="Helical" evidence="2">
    <location>
        <begin position="588"/>
        <end position="609"/>
    </location>
</feature>
<evidence type="ECO:0000256" key="1">
    <source>
        <dbReference type="SAM" id="MobiDB-lite"/>
    </source>
</evidence>
<protein>
    <submittedName>
        <fullName evidence="3">Uncharacterized protein</fullName>
    </submittedName>
</protein>
<reference evidence="3" key="1">
    <citation type="submission" date="2023-05" db="EMBL/GenBank/DDBJ databases">
        <title>Streptantibioticus silvisoli sp. nov., acidotolerant actinomycetes 1 from pine litter.</title>
        <authorList>
            <person name="Swiecimska M."/>
            <person name="Golinska P."/>
            <person name="Sangal V."/>
            <person name="Wachnowicz B."/>
            <person name="Goodfellow M."/>
        </authorList>
    </citation>
    <scope>NUCLEOTIDE SEQUENCE</scope>
    <source>
        <strain evidence="3">SL13</strain>
    </source>
</reference>
<keyword evidence="2" id="KW-0812">Transmembrane</keyword>
<feature type="transmembrane region" description="Helical" evidence="2">
    <location>
        <begin position="748"/>
        <end position="769"/>
    </location>
</feature>
<name>A0AA90JW96_9ACTN</name>
<feature type="transmembrane region" description="Helical" evidence="2">
    <location>
        <begin position="156"/>
        <end position="175"/>
    </location>
</feature>
<keyword evidence="2" id="KW-1133">Transmembrane helix</keyword>
<evidence type="ECO:0000313" key="3">
    <source>
        <dbReference type="EMBL" id="MDI5968786.1"/>
    </source>
</evidence>
<feature type="transmembrane region" description="Helical" evidence="2">
    <location>
        <begin position="615"/>
        <end position="634"/>
    </location>
</feature>
<dbReference type="InterPro" id="IPR058062">
    <property type="entry name" value="SCO7613_C"/>
</dbReference>
<dbReference type="AlphaFoldDB" id="A0AA90JW96"/>
<feature type="transmembrane region" description="Helical" evidence="2">
    <location>
        <begin position="537"/>
        <end position="557"/>
    </location>
</feature>
<accession>A0AA90JW96</accession>
<feature type="transmembrane region" description="Helical" evidence="2">
    <location>
        <begin position="131"/>
        <end position="149"/>
    </location>
</feature>
<dbReference type="EMBL" id="JABXJJ020000005">
    <property type="protein sequence ID" value="MDI5968786.1"/>
    <property type="molecule type" value="Genomic_DNA"/>
</dbReference>
<evidence type="ECO:0000256" key="2">
    <source>
        <dbReference type="SAM" id="Phobius"/>
    </source>
</evidence>
<proteinExistence type="predicted"/>